<organism evidence="3 4">
    <name type="scientific">Streptomyces hintoniae</name>
    <dbReference type="NCBI Taxonomy" id="3075521"/>
    <lineage>
        <taxon>Bacteria</taxon>
        <taxon>Bacillati</taxon>
        <taxon>Actinomycetota</taxon>
        <taxon>Actinomycetes</taxon>
        <taxon>Kitasatosporales</taxon>
        <taxon>Streptomycetaceae</taxon>
        <taxon>Streptomyces</taxon>
    </lineage>
</organism>
<gene>
    <name evidence="3" type="ORF">RM863_28760</name>
</gene>
<keyword evidence="2" id="KW-0812">Transmembrane</keyword>
<feature type="transmembrane region" description="Helical" evidence="2">
    <location>
        <begin position="116"/>
        <end position="138"/>
    </location>
</feature>
<feature type="transmembrane region" description="Helical" evidence="2">
    <location>
        <begin position="75"/>
        <end position="95"/>
    </location>
</feature>
<dbReference type="EMBL" id="JAVRFF010000038">
    <property type="protein sequence ID" value="MDT0476121.1"/>
    <property type="molecule type" value="Genomic_DNA"/>
</dbReference>
<feature type="transmembrane region" description="Helical" evidence="2">
    <location>
        <begin position="144"/>
        <end position="166"/>
    </location>
</feature>
<proteinExistence type="predicted"/>
<feature type="compositionally biased region" description="Basic and acidic residues" evidence="1">
    <location>
        <begin position="8"/>
        <end position="21"/>
    </location>
</feature>
<sequence length="250" mass="25667">MSGPTSDGTRRRPATEGDARRAARAAAPSRAALLTALAWPVLRALPWRTLAVTAALGPLLTGGPRLADGPPSPWLAVNLLRTAVLLYALGLAFLLDDPARHTTATVPTGRALRTTLRIALAAVPTALWWTVTLLAMPARTRPPAGAITVEAAATCVLAVAAAVTATRLSQAAEPGRQVAAAVLLAAVLTPLFLPERASLLVTPGDDDWAAAHDRWAALLVAAALAAAVALREPGARLRIPSGTSGPSRTS</sequence>
<keyword evidence="2" id="KW-0472">Membrane</keyword>
<feature type="region of interest" description="Disordered" evidence="1">
    <location>
        <begin position="1"/>
        <end position="23"/>
    </location>
</feature>
<keyword evidence="2" id="KW-1133">Transmembrane helix</keyword>
<reference evidence="3" key="1">
    <citation type="submission" date="2024-05" db="EMBL/GenBank/DDBJ databases">
        <title>30 novel species of actinomycetes from the DSMZ collection.</title>
        <authorList>
            <person name="Nouioui I."/>
        </authorList>
    </citation>
    <scope>NUCLEOTIDE SEQUENCE</scope>
    <source>
        <strain evidence="3">DSM 41014</strain>
    </source>
</reference>
<feature type="transmembrane region" description="Helical" evidence="2">
    <location>
        <begin position="178"/>
        <end position="194"/>
    </location>
</feature>
<keyword evidence="4" id="KW-1185">Reference proteome</keyword>
<accession>A0ABU2US64</accession>
<protein>
    <submittedName>
        <fullName evidence="3">ABC transporter</fullName>
    </submittedName>
</protein>
<evidence type="ECO:0000256" key="2">
    <source>
        <dbReference type="SAM" id="Phobius"/>
    </source>
</evidence>
<dbReference type="RefSeq" id="WP_311636868.1">
    <property type="nucleotide sequence ID" value="NZ_JAVRFF010000038.1"/>
</dbReference>
<dbReference type="Proteomes" id="UP001180489">
    <property type="component" value="Unassembled WGS sequence"/>
</dbReference>
<name>A0ABU2US64_9ACTN</name>
<comment type="caution">
    <text evidence="3">The sequence shown here is derived from an EMBL/GenBank/DDBJ whole genome shotgun (WGS) entry which is preliminary data.</text>
</comment>
<evidence type="ECO:0000313" key="3">
    <source>
        <dbReference type="EMBL" id="MDT0476121.1"/>
    </source>
</evidence>
<evidence type="ECO:0000256" key="1">
    <source>
        <dbReference type="SAM" id="MobiDB-lite"/>
    </source>
</evidence>
<feature type="transmembrane region" description="Helical" evidence="2">
    <location>
        <begin position="214"/>
        <end position="230"/>
    </location>
</feature>
<evidence type="ECO:0000313" key="4">
    <source>
        <dbReference type="Proteomes" id="UP001180489"/>
    </source>
</evidence>